<protein>
    <recommendedName>
        <fullName evidence="3">FAD synthase</fullName>
        <ecNumber evidence="3">2.7.7.2</ecNumber>
    </recommendedName>
</protein>
<dbReference type="EMBL" id="FONT01000005">
    <property type="protein sequence ID" value="SFE89604.1"/>
    <property type="molecule type" value="Genomic_DNA"/>
</dbReference>
<evidence type="ECO:0000256" key="11">
    <source>
        <dbReference type="ARBA" id="ARBA00049494"/>
    </source>
</evidence>
<keyword evidence="9" id="KW-0274">FAD</keyword>
<evidence type="ECO:0000256" key="4">
    <source>
        <dbReference type="ARBA" id="ARBA00022630"/>
    </source>
</evidence>
<dbReference type="EC" id="2.7.7.2" evidence="3"/>
<comment type="catalytic activity">
    <reaction evidence="11">
        <text>FMN + ATP + H(+) = FAD + diphosphate</text>
        <dbReference type="Rhea" id="RHEA:17237"/>
        <dbReference type="ChEBI" id="CHEBI:15378"/>
        <dbReference type="ChEBI" id="CHEBI:30616"/>
        <dbReference type="ChEBI" id="CHEBI:33019"/>
        <dbReference type="ChEBI" id="CHEBI:57692"/>
        <dbReference type="ChEBI" id="CHEBI:58210"/>
        <dbReference type="EC" id="2.7.7.2"/>
    </reaction>
</comment>
<dbReference type="STRING" id="930128.SAMN05192532_105214"/>
<dbReference type="Pfam" id="PF06574">
    <property type="entry name" value="FAD_syn"/>
    <property type="match status" value="1"/>
</dbReference>
<dbReference type="GO" id="GO:0005524">
    <property type="term" value="F:ATP binding"/>
    <property type="evidence" value="ECO:0007669"/>
    <property type="project" value="UniProtKB-KW"/>
</dbReference>
<evidence type="ECO:0000256" key="6">
    <source>
        <dbReference type="ARBA" id="ARBA00022679"/>
    </source>
</evidence>
<dbReference type="FunFam" id="3.40.50.620:FF:000021">
    <property type="entry name" value="Riboflavin biosynthesis protein"/>
    <property type="match status" value="1"/>
</dbReference>
<dbReference type="GO" id="GO:0003919">
    <property type="term" value="F:FMN adenylyltransferase activity"/>
    <property type="evidence" value="ECO:0007669"/>
    <property type="project" value="UniProtKB-EC"/>
</dbReference>
<accession>A0A1I2E9C1</accession>
<dbReference type="InterPro" id="IPR023468">
    <property type="entry name" value="Riboflavin_kinase"/>
</dbReference>
<keyword evidence="10" id="KW-0067">ATP-binding</keyword>
<evidence type="ECO:0000313" key="13">
    <source>
        <dbReference type="EMBL" id="SFE89604.1"/>
    </source>
</evidence>
<evidence type="ECO:0000256" key="9">
    <source>
        <dbReference type="ARBA" id="ARBA00022827"/>
    </source>
</evidence>
<dbReference type="InterPro" id="IPR014729">
    <property type="entry name" value="Rossmann-like_a/b/a_fold"/>
</dbReference>
<evidence type="ECO:0000256" key="7">
    <source>
        <dbReference type="ARBA" id="ARBA00022695"/>
    </source>
</evidence>
<dbReference type="GO" id="GO:0009231">
    <property type="term" value="P:riboflavin biosynthetic process"/>
    <property type="evidence" value="ECO:0007669"/>
    <property type="project" value="InterPro"/>
</dbReference>
<evidence type="ECO:0000256" key="2">
    <source>
        <dbReference type="ARBA" id="ARBA00010214"/>
    </source>
</evidence>
<dbReference type="RefSeq" id="WP_091662324.1">
    <property type="nucleotide sequence ID" value="NZ_FONT01000005.1"/>
</dbReference>
<organism evidence="13 14">
    <name type="scientific">Alteribacillus iranensis</name>
    <dbReference type="NCBI Taxonomy" id="930128"/>
    <lineage>
        <taxon>Bacteria</taxon>
        <taxon>Bacillati</taxon>
        <taxon>Bacillota</taxon>
        <taxon>Bacilli</taxon>
        <taxon>Bacillales</taxon>
        <taxon>Bacillaceae</taxon>
        <taxon>Alteribacillus</taxon>
    </lineage>
</organism>
<evidence type="ECO:0000256" key="3">
    <source>
        <dbReference type="ARBA" id="ARBA00012393"/>
    </source>
</evidence>
<keyword evidence="7 13" id="KW-0548">Nucleotidyltransferase</keyword>
<dbReference type="CDD" id="cd02064">
    <property type="entry name" value="FAD_synthetase_N"/>
    <property type="match status" value="1"/>
</dbReference>
<dbReference type="UniPathway" id="UPA00277">
    <property type="reaction ID" value="UER00407"/>
</dbReference>
<keyword evidence="14" id="KW-1185">Reference proteome</keyword>
<evidence type="ECO:0000313" key="14">
    <source>
        <dbReference type="Proteomes" id="UP000199516"/>
    </source>
</evidence>
<dbReference type="GO" id="GO:0006747">
    <property type="term" value="P:FAD biosynthetic process"/>
    <property type="evidence" value="ECO:0007669"/>
    <property type="project" value="UniProtKB-UniPathway"/>
</dbReference>
<dbReference type="OrthoDB" id="9803667at2"/>
<gene>
    <name evidence="13" type="ORF">SAMN05192532_105214</name>
</gene>
<keyword evidence="5" id="KW-0288">FMN</keyword>
<name>A0A1I2E9C1_9BACI</name>
<keyword evidence="4" id="KW-0285">Flavoprotein</keyword>
<proteinExistence type="inferred from homology"/>
<dbReference type="SUPFAM" id="SSF52374">
    <property type="entry name" value="Nucleotidylyl transferase"/>
    <property type="match status" value="1"/>
</dbReference>
<dbReference type="GO" id="GO:0008531">
    <property type="term" value="F:riboflavin kinase activity"/>
    <property type="evidence" value="ECO:0007669"/>
    <property type="project" value="TreeGrafter"/>
</dbReference>
<dbReference type="AlphaFoldDB" id="A0A1I2E9C1"/>
<keyword evidence="8" id="KW-0547">Nucleotide-binding</keyword>
<evidence type="ECO:0000256" key="8">
    <source>
        <dbReference type="ARBA" id="ARBA00022741"/>
    </source>
</evidence>
<dbReference type="Proteomes" id="UP000199516">
    <property type="component" value="Unassembled WGS sequence"/>
</dbReference>
<evidence type="ECO:0000256" key="5">
    <source>
        <dbReference type="ARBA" id="ARBA00022643"/>
    </source>
</evidence>
<evidence type="ECO:0000256" key="10">
    <source>
        <dbReference type="ARBA" id="ARBA00022840"/>
    </source>
</evidence>
<dbReference type="Gene3D" id="3.40.50.620">
    <property type="entry name" value="HUPs"/>
    <property type="match status" value="1"/>
</dbReference>
<sequence length="173" mass="19433">MIVHEKSTPRLDGSVVAIGAFDGMHLGHQAVISEAIDRSRCHNVPCIVYTFDPPPRAYFQHSIILTDVARKVEILSEMGIDQTIIASFDRSYVHRSAEDFLHELTKLHPKEILVGNDFRFGRGRSGNVQLLKQHFNVRPVDPVRCPKGKVISSTRIRRLINVGEIKEASNLLG</sequence>
<feature type="domain" description="FAD synthetase" evidence="12">
    <location>
        <begin position="11"/>
        <end position="155"/>
    </location>
</feature>
<dbReference type="GO" id="GO:0009398">
    <property type="term" value="P:FMN biosynthetic process"/>
    <property type="evidence" value="ECO:0007669"/>
    <property type="project" value="TreeGrafter"/>
</dbReference>
<keyword evidence="13" id="KW-0418">Kinase</keyword>
<dbReference type="PANTHER" id="PTHR22749:SF6">
    <property type="entry name" value="RIBOFLAVIN KINASE"/>
    <property type="match status" value="1"/>
</dbReference>
<dbReference type="PANTHER" id="PTHR22749">
    <property type="entry name" value="RIBOFLAVIN KINASE/FMN ADENYLYLTRANSFERASE"/>
    <property type="match status" value="1"/>
</dbReference>
<comment type="similarity">
    <text evidence="2">Belongs to the RibF family.</text>
</comment>
<evidence type="ECO:0000259" key="12">
    <source>
        <dbReference type="Pfam" id="PF06574"/>
    </source>
</evidence>
<keyword evidence="6 13" id="KW-0808">Transferase</keyword>
<evidence type="ECO:0000256" key="1">
    <source>
        <dbReference type="ARBA" id="ARBA00004726"/>
    </source>
</evidence>
<reference evidence="13 14" key="1">
    <citation type="submission" date="2016-10" db="EMBL/GenBank/DDBJ databases">
        <authorList>
            <person name="de Groot N.N."/>
        </authorList>
    </citation>
    <scope>NUCLEOTIDE SEQUENCE [LARGE SCALE GENOMIC DNA]</scope>
    <source>
        <strain evidence="13 14">DSM 23995</strain>
    </source>
</reference>
<dbReference type="InterPro" id="IPR015864">
    <property type="entry name" value="FAD_synthase"/>
</dbReference>
<comment type="pathway">
    <text evidence="1">Cofactor biosynthesis; FAD biosynthesis; FAD from FMN: step 1/1.</text>
</comment>